<feature type="compositionally biased region" description="Polar residues" evidence="1">
    <location>
        <begin position="7"/>
        <end position="20"/>
    </location>
</feature>
<dbReference type="EMBL" id="JACHJY010000012">
    <property type="protein sequence ID" value="MBB4986116.1"/>
    <property type="molecule type" value="Genomic_DNA"/>
</dbReference>
<reference evidence="2 3" key="1">
    <citation type="submission" date="2020-08" db="EMBL/GenBank/DDBJ databases">
        <title>Genomic Encyclopedia of Type Strains, Phase III (KMG-III): the genomes of soil and plant-associated and newly described type strains.</title>
        <authorList>
            <person name="Whitman W."/>
        </authorList>
    </citation>
    <scope>NUCLEOTIDE SEQUENCE [LARGE SCALE GENOMIC DNA]</scope>
    <source>
        <strain evidence="2 3">SFB5A</strain>
    </source>
</reference>
<organism evidence="2 3">
    <name type="scientific">Streptomyces nymphaeiformis</name>
    <dbReference type="NCBI Taxonomy" id="2663842"/>
    <lineage>
        <taxon>Bacteria</taxon>
        <taxon>Bacillati</taxon>
        <taxon>Actinomycetota</taxon>
        <taxon>Actinomycetes</taxon>
        <taxon>Kitasatosporales</taxon>
        <taxon>Streptomycetaceae</taxon>
        <taxon>Streptomyces</taxon>
    </lineage>
</organism>
<keyword evidence="3" id="KW-1185">Reference proteome</keyword>
<evidence type="ECO:0000313" key="3">
    <source>
        <dbReference type="Proteomes" id="UP000582643"/>
    </source>
</evidence>
<dbReference type="AlphaFoldDB" id="A0A7W7XG51"/>
<name>A0A7W7XG51_9ACTN</name>
<dbReference type="Proteomes" id="UP000582643">
    <property type="component" value="Unassembled WGS sequence"/>
</dbReference>
<accession>A0A7W7XG51</accession>
<comment type="caution">
    <text evidence="2">The sequence shown here is derived from an EMBL/GenBank/DDBJ whole genome shotgun (WGS) entry which is preliminary data.</text>
</comment>
<sequence>MAGNGFTDGSSHSSETNQRPAASCDTVTVDGTAPVGKGRDHTRSSASDIFANVSRPSRNRKPDVVYSADFRDLFRDLNRGYFARLPKKSVNAACRCRRACCNGTDETSLR</sequence>
<proteinExistence type="predicted"/>
<protein>
    <submittedName>
        <fullName evidence="2">Uncharacterized protein</fullName>
    </submittedName>
</protein>
<evidence type="ECO:0000256" key="1">
    <source>
        <dbReference type="SAM" id="MobiDB-lite"/>
    </source>
</evidence>
<feature type="region of interest" description="Disordered" evidence="1">
    <location>
        <begin position="1"/>
        <end position="62"/>
    </location>
</feature>
<gene>
    <name evidence="2" type="ORF">GGE06_007083</name>
</gene>
<evidence type="ECO:0000313" key="2">
    <source>
        <dbReference type="EMBL" id="MBB4986116.1"/>
    </source>
</evidence>